<dbReference type="Gene3D" id="2.60.120.580">
    <property type="entry name" value="Acetamidase/Formamidase-like domains"/>
    <property type="match status" value="1"/>
</dbReference>
<accession>X1VST2</accession>
<proteinExistence type="predicted"/>
<dbReference type="SUPFAM" id="SSF141130">
    <property type="entry name" value="Acetamidase/Formamidase-like"/>
    <property type="match status" value="1"/>
</dbReference>
<organism evidence="1">
    <name type="scientific">marine sediment metagenome</name>
    <dbReference type="NCBI Taxonomy" id="412755"/>
    <lineage>
        <taxon>unclassified sequences</taxon>
        <taxon>metagenomes</taxon>
        <taxon>ecological metagenomes</taxon>
    </lineage>
</organism>
<dbReference type="EMBL" id="BARW01038619">
    <property type="protein sequence ID" value="GAJ23862.1"/>
    <property type="molecule type" value="Genomic_DNA"/>
</dbReference>
<sequence>MKRLTRNHSIFAMDKQNPPVLYVDSGERFIVETEDCFCHQIVESD</sequence>
<comment type="caution">
    <text evidence="1">The sequence shown here is derived from an EMBL/GenBank/DDBJ whole genome shotgun (WGS) entry which is preliminary data.</text>
</comment>
<name>X1VST2_9ZZZZ</name>
<dbReference type="AlphaFoldDB" id="X1VST2"/>
<protein>
    <submittedName>
        <fullName evidence="1">Uncharacterized protein</fullName>
    </submittedName>
</protein>
<gene>
    <name evidence="1" type="ORF">S12H4_59207</name>
</gene>
<feature type="non-terminal residue" evidence="1">
    <location>
        <position position="45"/>
    </location>
</feature>
<evidence type="ECO:0000313" key="1">
    <source>
        <dbReference type="EMBL" id="GAJ23862.1"/>
    </source>
</evidence>
<reference evidence="1" key="1">
    <citation type="journal article" date="2014" name="Front. Microbiol.">
        <title>High frequency of phylogenetically diverse reductive dehalogenase-homologous genes in deep subseafloor sedimentary metagenomes.</title>
        <authorList>
            <person name="Kawai M."/>
            <person name="Futagami T."/>
            <person name="Toyoda A."/>
            <person name="Takaki Y."/>
            <person name="Nishi S."/>
            <person name="Hori S."/>
            <person name="Arai W."/>
            <person name="Tsubouchi T."/>
            <person name="Morono Y."/>
            <person name="Uchiyama I."/>
            <person name="Ito T."/>
            <person name="Fujiyama A."/>
            <person name="Inagaki F."/>
            <person name="Takami H."/>
        </authorList>
    </citation>
    <scope>NUCLEOTIDE SEQUENCE</scope>
    <source>
        <strain evidence="1">Expedition CK06-06</strain>
    </source>
</reference>